<gene>
    <name evidence="10" type="ORF">GCM10010346_01540</name>
</gene>
<dbReference type="Pfam" id="PF02687">
    <property type="entry name" value="FtsX"/>
    <property type="match status" value="2"/>
</dbReference>
<name>A0ABQ3DJT5_9ACTN</name>
<dbReference type="Pfam" id="PF12704">
    <property type="entry name" value="MacB_PCD"/>
    <property type="match status" value="2"/>
</dbReference>
<feature type="transmembrane region" description="Helical" evidence="7">
    <location>
        <begin position="251"/>
        <end position="275"/>
    </location>
</feature>
<dbReference type="PANTHER" id="PTHR30489">
    <property type="entry name" value="LIPOPROTEIN-RELEASING SYSTEM TRANSMEMBRANE PROTEIN LOLE"/>
    <property type="match status" value="1"/>
</dbReference>
<evidence type="ECO:0000256" key="4">
    <source>
        <dbReference type="ARBA" id="ARBA00022692"/>
    </source>
</evidence>
<organism evidence="10 11">
    <name type="scientific">Streptomyces chryseus</name>
    <dbReference type="NCBI Taxonomy" id="68186"/>
    <lineage>
        <taxon>Bacteria</taxon>
        <taxon>Bacillati</taxon>
        <taxon>Actinomycetota</taxon>
        <taxon>Actinomycetes</taxon>
        <taxon>Kitasatosporales</taxon>
        <taxon>Streptomycetaceae</taxon>
        <taxon>Streptomyces</taxon>
    </lineage>
</organism>
<evidence type="ECO:0000313" key="10">
    <source>
        <dbReference type="EMBL" id="GHA82946.1"/>
    </source>
</evidence>
<accession>A0ABQ3DJT5</accession>
<keyword evidence="3" id="KW-1003">Cell membrane</keyword>
<protein>
    <recommendedName>
        <fullName evidence="12">Peptide ABC transporter permease</fullName>
    </recommendedName>
</protein>
<evidence type="ECO:0000256" key="6">
    <source>
        <dbReference type="ARBA" id="ARBA00023136"/>
    </source>
</evidence>
<dbReference type="InterPro" id="IPR025857">
    <property type="entry name" value="MacB_PCD"/>
</dbReference>
<feature type="domain" description="ABC3 transporter permease C-terminal" evidence="8">
    <location>
        <begin position="643"/>
        <end position="760"/>
    </location>
</feature>
<feature type="transmembrane region" description="Helical" evidence="7">
    <location>
        <begin position="639"/>
        <end position="663"/>
    </location>
</feature>
<keyword evidence="5 7" id="KW-1133">Transmembrane helix</keyword>
<feature type="transmembrane region" description="Helical" evidence="7">
    <location>
        <begin position="299"/>
        <end position="322"/>
    </location>
</feature>
<comment type="similarity">
    <text evidence="2">Belongs to the ABC-4 integral membrane protein family. LolC/E subfamily.</text>
</comment>
<evidence type="ECO:0000256" key="3">
    <source>
        <dbReference type="ARBA" id="ARBA00022475"/>
    </source>
</evidence>
<evidence type="ECO:0000259" key="8">
    <source>
        <dbReference type="Pfam" id="PF02687"/>
    </source>
</evidence>
<comment type="subcellular location">
    <subcellularLocation>
        <location evidence="1">Cell membrane</location>
        <topology evidence="1">Multi-pass membrane protein</topology>
    </subcellularLocation>
</comment>
<keyword evidence="11" id="KW-1185">Reference proteome</keyword>
<feature type="domain" description="ABC3 transporter permease C-terminal" evidence="8">
    <location>
        <begin position="258"/>
        <end position="371"/>
    </location>
</feature>
<keyword evidence="6 7" id="KW-0472">Membrane</keyword>
<dbReference type="RefSeq" id="WP_189714391.1">
    <property type="nucleotide sequence ID" value="NZ_BMVO01000001.1"/>
</dbReference>
<dbReference type="EMBL" id="BMVO01000001">
    <property type="protein sequence ID" value="GHA82946.1"/>
    <property type="molecule type" value="Genomic_DNA"/>
</dbReference>
<feature type="transmembrane region" description="Helical" evidence="7">
    <location>
        <begin position="20"/>
        <end position="44"/>
    </location>
</feature>
<evidence type="ECO:0008006" key="12">
    <source>
        <dbReference type="Google" id="ProtNLM"/>
    </source>
</evidence>
<evidence type="ECO:0000313" key="11">
    <source>
        <dbReference type="Proteomes" id="UP000599437"/>
    </source>
</evidence>
<feature type="domain" description="MacB-like periplasmic core" evidence="9">
    <location>
        <begin position="22"/>
        <end position="217"/>
    </location>
</feature>
<dbReference type="InterPro" id="IPR003838">
    <property type="entry name" value="ABC3_permease_C"/>
</dbReference>
<evidence type="ECO:0000256" key="7">
    <source>
        <dbReference type="SAM" id="Phobius"/>
    </source>
</evidence>
<feature type="transmembrane region" description="Helical" evidence="7">
    <location>
        <begin position="734"/>
        <end position="753"/>
    </location>
</feature>
<feature type="transmembrane region" description="Helical" evidence="7">
    <location>
        <begin position="348"/>
        <end position="370"/>
    </location>
</feature>
<evidence type="ECO:0000256" key="5">
    <source>
        <dbReference type="ARBA" id="ARBA00022989"/>
    </source>
</evidence>
<proteinExistence type="inferred from homology"/>
<feature type="transmembrane region" description="Helical" evidence="7">
    <location>
        <begin position="425"/>
        <end position="445"/>
    </location>
</feature>
<dbReference type="InterPro" id="IPR051447">
    <property type="entry name" value="Lipoprotein-release_system"/>
</dbReference>
<comment type="caution">
    <text evidence="10">The sequence shown here is derived from an EMBL/GenBank/DDBJ whole genome shotgun (WGS) entry which is preliminary data.</text>
</comment>
<reference evidence="11" key="1">
    <citation type="journal article" date="2019" name="Int. J. Syst. Evol. Microbiol.">
        <title>The Global Catalogue of Microorganisms (GCM) 10K type strain sequencing project: providing services to taxonomists for standard genome sequencing and annotation.</title>
        <authorList>
            <consortium name="The Broad Institute Genomics Platform"/>
            <consortium name="The Broad Institute Genome Sequencing Center for Infectious Disease"/>
            <person name="Wu L."/>
            <person name="Ma J."/>
        </authorList>
    </citation>
    <scope>NUCLEOTIDE SEQUENCE [LARGE SCALE GENOMIC DNA]</scope>
    <source>
        <strain evidence="11">JCM 4737</strain>
    </source>
</reference>
<evidence type="ECO:0000259" key="9">
    <source>
        <dbReference type="Pfam" id="PF12704"/>
    </source>
</evidence>
<keyword evidence="4 7" id="KW-0812">Transmembrane</keyword>
<evidence type="ECO:0000256" key="2">
    <source>
        <dbReference type="ARBA" id="ARBA00005236"/>
    </source>
</evidence>
<feature type="transmembrane region" description="Helical" evidence="7">
    <location>
        <begin position="683"/>
        <end position="714"/>
    </location>
</feature>
<feature type="domain" description="MacB-like periplasmic core" evidence="9">
    <location>
        <begin position="460"/>
        <end position="614"/>
    </location>
</feature>
<dbReference type="Proteomes" id="UP000599437">
    <property type="component" value="Unassembled WGS sequence"/>
</dbReference>
<sequence length="771" mass="78867">MRATLRWAHADLRTHRGEALFIVLATAGIIVSLLLAGALLSYAANPWQRVFNESRGAHVWIHTSPTADAAGLARLDGVDALSGPYRTARTTLRSQGAEAAVELRGAAAGRPQTGRPLITSGRWLDPGAAGGIVLESSLARALWAGPGDTLTVPGADGSGVRRLTVLGVADSAESPYRPGDRPGTGWVLPGEPALTGAPADRTGQVVGVRLDHPDDTDFAVQRAVTALGAGEVTEVSHWHQARAEAQSDSRLLGLLLGVFGLGALLAAALAVTGAISTRVRGHLRDIAVLKAIGFTPGQVVRIFLVQHLAFALTGVVLGTALVETLGARTPGRIGEAVGVWQDLPAHTAVLLSLPAAALLFIGAATGLAAWRAGRVPAVPALRSADPAGGRMPALARRALGLGVPPAAVLGWHAAFGRRSRSLSSVARLALPILLITVALSAWSTLDSLQGRAGQNGPAAGLTARAAEGMEDHEVRAVLDADPRVAAVHPGVEVAALVPGQTGTIALRGLGSRTAPYPFSPAEGRAPHGPDEAVAGQGLLDLLDIRVGDWVRMTVGGRPQILHIVGRVIEPENAGRVVTTDLDTLRERDPSLEPAFYQLRLRPGADTEAVSTRLAGALDGRLDVARAAGSAEGLAPARAVVMGLVAVLALIGLTELLTVIGASVRERERDLLALKAMGLTPRQVTSMIVTSAALTALAASVAGTAFGVLLAGRLIDAQGRSSGVGAGIAHAPPGLVLLGVVTAAVLGATTAAALPATRATRHRPSTPLTTAA</sequence>
<dbReference type="PANTHER" id="PTHR30489:SF0">
    <property type="entry name" value="LIPOPROTEIN-RELEASING SYSTEM TRANSMEMBRANE PROTEIN LOLE"/>
    <property type="match status" value="1"/>
</dbReference>
<evidence type="ECO:0000256" key="1">
    <source>
        <dbReference type="ARBA" id="ARBA00004651"/>
    </source>
</evidence>